<accession>A0ABD2QG93</accession>
<dbReference type="Proteomes" id="UP001626550">
    <property type="component" value="Unassembled WGS sequence"/>
</dbReference>
<organism evidence="1 2">
    <name type="scientific">Cichlidogyrus casuarinus</name>
    <dbReference type="NCBI Taxonomy" id="1844966"/>
    <lineage>
        <taxon>Eukaryota</taxon>
        <taxon>Metazoa</taxon>
        <taxon>Spiralia</taxon>
        <taxon>Lophotrochozoa</taxon>
        <taxon>Platyhelminthes</taxon>
        <taxon>Monogenea</taxon>
        <taxon>Monopisthocotylea</taxon>
        <taxon>Dactylogyridea</taxon>
        <taxon>Ancyrocephalidae</taxon>
        <taxon>Cichlidogyrus</taxon>
    </lineage>
</organism>
<sequence length="135" mass="14532">GASNAGAANAGVSGTVPDTANHTLYLISSASQNETSEFCHLSEQYCTNLLLPATSQTNSDEPQQMASILASAAEDVEDCNLSSLSSPYCHSVSRKQSNHCYLLLPKAHYEFPLFAPSTTLTSNFNPMYYLLTCEL</sequence>
<name>A0ABD2QG93_9PLAT</name>
<dbReference type="AlphaFoldDB" id="A0ABD2QG93"/>
<gene>
    <name evidence="1" type="ORF">Ciccas_002781</name>
</gene>
<feature type="non-terminal residue" evidence="1">
    <location>
        <position position="1"/>
    </location>
</feature>
<reference evidence="1 2" key="1">
    <citation type="submission" date="2024-11" db="EMBL/GenBank/DDBJ databases">
        <title>Adaptive evolution of stress response genes in parasites aligns with host niche diversity.</title>
        <authorList>
            <person name="Hahn C."/>
            <person name="Resl P."/>
        </authorList>
    </citation>
    <scope>NUCLEOTIDE SEQUENCE [LARGE SCALE GENOMIC DNA]</scope>
    <source>
        <strain evidence="1">EGGRZ-B1_66</strain>
        <tissue evidence="1">Body</tissue>
    </source>
</reference>
<keyword evidence="2" id="KW-1185">Reference proteome</keyword>
<evidence type="ECO:0000313" key="1">
    <source>
        <dbReference type="EMBL" id="KAL3318563.1"/>
    </source>
</evidence>
<protein>
    <submittedName>
        <fullName evidence="1">Uncharacterized protein</fullName>
    </submittedName>
</protein>
<comment type="caution">
    <text evidence="1">The sequence shown here is derived from an EMBL/GenBank/DDBJ whole genome shotgun (WGS) entry which is preliminary data.</text>
</comment>
<evidence type="ECO:0000313" key="2">
    <source>
        <dbReference type="Proteomes" id="UP001626550"/>
    </source>
</evidence>
<proteinExistence type="predicted"/>
<dbReference type="EMBL" id="JBJKFK010000230">
    <property type="protein sequence ID" value="KAL3318563.1"/>
    <property type="molecule type" value="Genomic_DNA"/>
</dbReference>